<dbReference type="RefSeq" id="WP_014810639.1">
    <property type="nucleotide sequence ID" value="NC_018025.1"/>
</dbReference>
<sequence length="184" mass="21285">MNNKAIQEKSDDQPLFILKYRWLRKSIPISGLVLCVLFVGICTFFAPGVKLSSRIIGLFIFLLFLLRLIDLLLFREIRLYKDRIAKVWKLTGTREIMLANARLRSYWNPTLGVCGKSISNQNLNEHWGWILNVFLLSGVSYLEHLADPKDVKKLNSLLAEISGRKIEDFEQTAMFRKLIVVEDV</sequence>
<dbReference type="STRING" id="706587.Desti_2831"/>
<accession>I4C7G0</accession>
<proteinExistence type="predicted"/>
<evidence type="ECO:0000313" key="3">
    <source>
        <dbReference type="Proteomes" id="UP000006055"/>
    </source>
</evidence>
<keyword evidence="1" id="KW-1133">Transmembrane helix</keyword>
<name>I4C7G0_DESTA</name>
<reference evidence="3" key="1">
    <citation type="submission" date="2012-06" db="EMBL/GenBank/DDBJ databases">
        <title>Complete sequence of chromosome of Desulfomonile tiedjei DSM 6799.</title>
        <authorList>
            <person name="Lucas S."/>
            <person name="Copeland A."/>
            <person name="Lapidus A."/>
            <person name="Glavina del Rio T."/>
            <person name="Dalin E."/>
            <person name="Tice H."/>
            <person name="Bruce D."/>
            <person name="Goodwin L."/>
            <person name="Pitluck S."/>
            <person name="Peters L."/>
            <person name="Ovchinnikova G."/>
            <person name="Zeytun A."/>
            <person name="Lu M."/>
            <person name="Kyrpides N."/>
            <person name="Mavromatis K."/>
            <person name="Ivanova N."/>
            <person name="Brettin T."/>
            <person name="Detter J.C."/>
            <person name="Han C."/>
            <person name="Larimer F."/>
            <person name="Land M."/>
            <person name="Hauser L."/>
            <person name="Markowitz V."/>
            <person name="Cheng J.-F."/>
            <person name="Hugenholtz P."/>
            <person name="Woyke T."/>
            <person name="Wu D."/>
            <person name="Spring S."/>
            <person name="Schroeder M."/>
            <person name="Brambilla E."/>
            <person name="Klenk H.-P."/>
            <person name="Eisen J.A."/>
        </authorList>
    </citation>
    <scope>NUCLEOTIDE SEQUENCE [LARGE SCALE GENOMIC DNA]</scope>
    <source>
        <strain evidence="3">ATCC 49306 / DSM 6799 / DCB-1</strain>
    </source>
</reference>
<dbReference type="KEGG" id="dti:Desti_2831"/>
<evidence type="ECO:0000256" key="1">
    <source>
        <dbReference type="SAM" id="Phobius"/>
    </source>
</evidence>
<keyword evidence="3" id="KW-1185">Reference proteome</keyword>
<dbReference type="AlphaFoldDB" id="I4C7G0"/>
<gene>
    <name evidence="2" type="ordered locus">Desti_2831</name>
</gene>
<keyword evidence="1" id="KW-0472">Membrane</keyword>
<dbReference type="EMBL" id="CP003360">
    <property type="protein sequence ID" value="AFM25501.1"/>
    <property type="molecule type" value="Genomic_DNA"/>
</dbReference>
<feature type="transmembrane region" description="Helical" evidence="1">
    <location>
        <begin position="29"/>
        <end position="49"/>
    </location>
</feature>
<keyword evidence="1" id="KW-0812">Transmembrane</keyword>
<evidence type="ECO:0000313" key="2">
    <source>
        <dbReference type="EMBL" id="AFM25501.1"/>
    </source>
</evidence>
<organism evidence="2 3">
    <name type="scientific">Desulfomonile tiedjei (strain ATCC 49306 / DSM 6799 / DCB-1)</name>
    <dbReference type="NCBI Taxonomy" id="706587"/>
    <lineage>
        <taxon>Bacteria</taxon>
        <taxon>Pseudomonadati</taxon>
        <taxon>Thermodesulfobacteriota</taxon>
        <taxon>Desulfomonilia</taxon>
        <taxon>Desulfomonilales</taxon>
        <taxon>Desulfomonilaceae</taxon>
        <taxon>Desulfomonile</taxon>
    </lineage>
</organism>
<evidence type="ECO:0008006" key="4">
    <source>
        <dbReference type="Google" id="ProtNLM"/>
    </source>
</evidence>
<dbReference type="HOGENOM" id="CLU_1465993_0_0_7"/>
<dbReference type="Proteomes" id="UP000006055">
    <property type="component" value="Chromosome"/>
</dbReference>
<protein>
    <recommendedName>
        <fullName evidence="4">DUF304 domain-containing protein</fullName>
    </recommendedName>
</protein>
<feature type="transmembrane region" description="Helical" evidence="1">
    <location>
        <begin position="55"/>
        <end position="74"/>
    </location>
</feature>